<accession>A0A5C1HV09</accession>
<sequence length="129" mass="14767">MKALAKQLFKTFLFSVIISIIASCAYYALQHKGVGEDLKVILPSLSESLAFLNIIIFVMTLPMLFLANPAYYNNLSIRLVLYYAGSIVFTITAFRLQLSPENKAFYFITAITFVIVHSVFYYLMTKKRR</sequence>
<keyword evidence="3" id="KW-1185">Reference proteome</keyword>
<feature type="transmembrane region" description="Helical" evidence="1">
    <location>
        <begin position="79"/>
        <end position="98"/>
    </location>
</feature>
<dbReference type="PROSITE" id="PS51257">
    <property type="entry name" value="PROKAR_LIPOPROTEIN"/>
    <property type="match status" value="1"/>
</dbReference>
<feature type="transmembrane region" description="Helical" evidence="1">
    <location>
        <begin position="49"/>
        <end position="67"/>
    </location>
</feature>
<evidence type="ECO:0008006" key="4">
    <source>
        <dbReference type="Google" id="ProtNLM"/>
    </source>
</evidence>
<organism evidence="2 3">
    <name type="scientific">Mucilaginibacter rubeus</name>
    <dbReference type="NCBI Taxonomy" id="2027860"/>
    <lineage>
        <taxon>Bacteria</taxon>
        <taxon>Pseudomonadati</taxon>
        <taxon>Bacteroidota</taxon>
        <taxon>Sphingobacteriia</taxon>
        <taxon>Sphingobacteriales</taxon>
        <taxon>Sphingobacteriaceae</taxon>
        <taxon>Mucilaginibacter</taxon>
    </lineage>
</organism>
<keyword evidence="1" id="KW-0472">Membrane</keyword>
<protein>
    <recommendedName>
        <fullName evidence="4">Lipoprotein</fullName>
    </recommendedName>
</protein>
<gene>
    <name evidence="2" type="ORF">DEO27_006910</name>
</gene>
<keyword evidence="1" id="KW-0812">Transmembrane</keyword>
<evidence type="ECO:0000313" key="3">
    <source>
        <dbReference type="Proteomes" id="UP000251402"/>
    </source>
</evidence>
<dbReference type="KEGG" id="mrub:DEO27_006910"/>
<name>A0A5C1HV09_9SPHI</name>
<feature type="transmembrane region" description="Helical" evidence="1">
    <location>
        <begin position="104"/>
        <end position="124"/>
    </location>
</feature>
<proteinExistence type="predicted"/>
<dbReference type="EMBL" id="CP043450">
    <property type="protein sequence ID" value="QEM09762.1"/>
    <property type="molecule type" value="Genomic_DNA"/>
</dbReference>
<dbReference type="Proteomes" id="UP000251402">
    <property type="component" value="Chromosome"/>
</dbReference>
<dbReference type="OrthoDB" id="794763at2"/>
<reference evidence="2" key="1">
    <citation type="submission" date="2019-08" db="EMBL/GenBank/DDBJ databases">
        <title>Comparative genome analysis confer to the adaptation heavy metal polluted environment.</title>
        <authorList>
            <person name="Li Y."/>
        </authorList>
    </citation>
    <scope>NUCLEOTIDE SEQUENCE [LARGE SCALE GENOMIC DNA]</scope>
    <source>
        <strain evidence="2">P1</strain>
    </source>
</reference>
<feature type="transmembrane region" description="Helical" evidence="1">
    <location>
        <begin position="12"/>
        <end position="29"/>
    </location>
</feature>
<dbReference type="AlphaFoldDB" id="A0A5C1HV09"/>
<evidence type="ECO:0000256" key="1">
    <source>
        <dbReference type="SAM" id="Phobius"/>
    </source>
</evidence>
<dbReference type="RefSeq" id="WP_112571813.1">
    <property type="nucleotide sequence ID" value="NZ_CP043450.1"/>
</dbReference>
<keyword evidence="1" id="KW-1133">Transmembrane helix</keyword>
<evidence type="ECO:0000313" key="2">
    <source>
        <dbReference type="EMBL" id="QEM09762.1"/>
    </source>
</evidence>